<dbReference type="Pfam" id="PF13276">
    <property type="entry name" value="HTH_21"/>
    <property type="match status" value="1"/>
</dbReference>
<dbReference type="Proteomes" id="UP000238413">
    <property type="component" value="Chromosome"/>
</dbReference>
<dbReference type="InterPro" id="IPR048020">
    <property type="entry name" value="Transpos_IS3"/>
</dbReference>
<dbReference type="RefSeq" id="WP_099505145.1">
    <property type="nucleotide sequence ID" value="NZ_CP026652.1"/>
</dbReference>
<dbReference type="InterPro" id="IPR025948">
    <property type="entry name" value="HTH-like_dom"/>
</dbReference>
<dbReference type="SUPFAM" id="SSF46689">
    <property type="entry name" value="Homeodomain-like"/>
    <property type="match status" value="1"/>
</dbReference>
<evidence type="ECO:0000256" key="1">
    <source>
        <dbReference type="ARBA" id="ARBA00002286"/>
    </source>
</evidence>
<dbReference type="InterPro" id="IPR036397">
    <property type="entry name" value="RNaseH_sf"/>
</dbReference>
<sequence length="412" mass="46079">MVMKVYSPEFKADAVALYLSDPGHTFESVAKDLGVNRETLRTWVRAHRARGGQDPTADTSAKDGRTVAKAATREELEAELASVRAELKQARKEMHKLSQERDILRKATKFFRDGDELVSRFLFIDDHRDVFSVKRLCEVLCVARSGFYKWLISRPAREQRARADAELAERIRGIHAESGGTYGAPRITAELRDAHGMEINEKRVARVMRAFGVAGYRKRRRTVTTVPDPDAAVVPDLFRRDFTAPAPNMKYMGDITYLPVGDGEFLYLATVLDCFSRRVAGWSITDHMRTELVADALTAADALRGGLAGAVFHSDHGAQYSSAEFASLCEELGVVRSMGAVGTSADNAACESFHASLKRETLGDRRRWDDAEQCRQEVFAWLVRYNSRRRHSANAQISPVNYETSHSMTLAV</sequence>
<gene>
    <name evidence="4" type="ORF">C4B68_00950</name>
</gene>
<dbReference type="Pfam" id="PF00665">
    <property type="entry name" value="rve"/>
    <property type="match status" value="1"/>
</dbReference>
<dbReference type="PANTHER" id="PTHR46889:SF4">
    <property type="entry name" value="TRANSPOSASE INSO FOR INSERTION SEQUENCE ELEMENT IS911B-RELATED"/>
    <property type="match status" value="1"/>
</dbReference>
<keyword evidence="5" id="KW-1185">Reference proteome</keyword>
<dbReference type="Pfam" id="PF01527">
    <property type="entry name" value="HTH_Tnp_1"/>
    <property type="match status" value="1"/>
</dbReference>
<dbReference type="InterPro" id="IPR002514">
    <property type="entry name" value="Transposase_8"/>
</dbReference>
<evidence type="ECO:0000259" key="3">
    <source>
        <dbReference type="PROSITE" id="PS50994"/>
    </source>
</evidence>
<evidence type="ECO:0000313" key="4">
    <source>
        <dbReference type="EMBL" id="AVH54632.1"/>
    </source>
</evidence>
<comment type="function">
    <text evidence="1">Involved in the transposition of the insertion sequence.</text>
</comment>
<dbReference type="Pfam" id="PF13333">
    <property type="entry name" value="rve_2"/>
    <property type="match status" value="1"/>
</dbReference>
<dbReference type="NCBIfam" id="NF033516">
    <property type="entry name" value="transpos_IS3"/>
    <property type="match status" value="1"/>
</dbReference>
<keyword evidence="2" id="KW-0175">Coiled coil</keyword>
<dbReference type="Gene3D" id="1.10.10.60">
    <property type="entry name" value="Homeodomain-like"/>
    <property type="match status" value="1"/>
</dbReference>
<dbReference type="InterPro" id="IPR050900">
    <property type="entry name" value="Transposase_IS3/IS150/IS904"/>
</dbReference>
<feature type="coiled-coil region" evidence="2">
    <location>
        <begin position="73"/>
        <end position="107"/>
    </location>
</feature>
<dbReference type="Gene3D" id="3.30.420.10">
    <property type="entry name" value="Ribonuclease H-like superfamily/Ribonuclease H"/>
    <property type="match status" value="1"/>
</dbReference>
<dbReference type="EMBL" id="CP026652">
    <property type="protein sequence ID" value="AVH54632.1"/>
    <property type="molecule type" value="Genomic_DNA"/>
</dbReference>
<dbReference type="InterPro" id="IPR012337">
    <property type="entry name" value="RNaseH-like_sf"/>
</dbReference>
<dbReference type="InterPro" id="IPR001584">
    <property type="entry name" value="Integrase_cat-core"/>
</dbReference>
<evidence type="ECO:0000256" key="2">
    <source>
        <dbReference type="SAM" id="Coils"/>
    </source>
</evidence>
<feature type="domain" description="Integrase catalytic" evidence="3">
    <location>
        <begin position="243"/>
        <end position="407"/>
    </location>
</feature>
<dbReference type="PANTHER" id="PTHR46889">
    <property type="entry name" value="TRANSPOSASE INSF FOR INSERTION SEQUENCE IS3B-RELATED"/>
    <property type="match status" value="1"/>
</dbReference>
<reference evidence="4 5" key="1">
    <citation type="submission" date="2018-02" db="EMBL/GenBank/DDBJ databases">
        <title>Complete genome sequence of Streptomyces dengpaensis, the producer of angucyclines.</title>
        <authorList>
            <person name="Yumei L."/>
        </authorList>
    </citation>
    <scope>NUCLEOTIDE SEQUENCE [LARGE SCALE GENOMIC DNA]</scope>
    <source>
        <strain evidence="4 5">XZHG99</strain>
    </source>
</reference>
<dbReference type="PROSITE" id="PS50994">
    <property type="entry name" value="INTEGRASE"/>
    <property type="match status" value="1"/>
</dbReference>
<dbReference type="InterPro" id="IPR009057">
    <property type="entry name" value="Homeodomain-like_sf"/>
</dbReference>
<protein>
    <submittedName>
        <fullName evidence="4">IS3 family transposase</fullName>
    </submittedName>
</protein>
<dbReference type="SUPFAM" id="SSF53098">
    <property type="entry name" value="Ribonuclease H-like"/>
    <property type="match status" value="1"/>
</dbReference>
<organism evidence="4 5">
    <name type="scientific">Streptomyces dengpaensis</name>
    <dbReference type="NCBI Taxonomy" id="2049881"/>
    <lineage>
        <taxon>Bacteria</taxon>
        <taxon>Bacillati</taxon>
        <taxon>Actinomycetota</taxon>
        <taxon>Actinomycetes</taxon>
        <taxon>Kitasatosporales</taxon>
        <taxon>Streptomycetaceae</taxon>
        <taxon>Streptomyces</taxon>
    </lineage>
</organism>
<evidence type="ECO:0000313" key="5">
    <source>
        <dbReference type="Proteomes" id="UP000238413"/>
    </source>
</evidence>
<accession>A0ABM6SJ91</accession>
<name>A0ABM6SJ91_9ACTN</name>
<proteinExistence type="predicted"/>